<keyword evidence="3" id="KW-1015">Disulfide bond</keyword>
<dbReference type="PROSITE" id="PS51352">
    <property type="entry name" value="THIOREDOXIN_2"/>
    <property type="match status" value="1"/>
</dbReference>
<proteinExistence type="predicted"/>
<evidence type="ECO:0000256" key="3">
    <source>
        <dbReference type="ARBA" id="ARBA00023157"/>
    </source>
</evidence>
<dbReference type="InterPro" id="IPR036249">
    <property type="entry name" value="Thioredoxin-like_sf"/>
</dbReference>
<dbReference type="InterPro" id="IPR050553">
    <property type="entry name" value="Thioredoxin_ResA/DsbE_sf"/>
</dbReference>
<evidence type="ECO:0000256" key="1">
    <source>
        <dbReference type="ARBA" id="ARBA00004196"/>
    </source>
</evidence>
<evidence type="ECO:0000256" key="2">
    <source>
        <dbReference type="ARBA" id="ARBA00022748"/>
    </source>
</evidence>
<evidence type="ECO:0000259" key="5">
    <source>
        <dbReference type="PROSITE" id="PS51352"/>
    </source>
</evidence>
<sequence length="534" mass="59080">MNAPVVTCAARVVWLLLVLITCGTLPMHAQRPVLTDTGFTGLEGESVRAIRPVPGGYLNYFYTNLSSTVPIQQAQFHLRFSPAASGELVSVQAKTFPQLYAFVEPGRAPVVLQHRGSGPLSEQSLVFEGPNAAGNNLLLQGKLLNRRAGVDQERLRLVMAPATSAREMVNRLRDELRTCVAQLDSLRQRRLISPACYTTLRSETEQELLFWVGGLLMAYTVEENRPRLQFHLPEAALKQVLAQLEQTFDPEALRYRGLGISVSTAVMKNHFRAKGWLPTAEPVRHWQPYAEQFQDIDSAFGDVDYAPAPMQSLLVGHKLLTALALRPMSDAEFATILADYVQQFPTSPYVPVLTQALLHEQAMAAASATTVVAGATTQQELGHYDATRGQLTFAPLAGLDTITSLASLVRRQFAGRPVFVDFWATWCGPCVAEFRHAPELHAFLVQQGIEPLYVSVNNANYRAKWQAFVAQQQLQGSHYLAPKAVQESLTALLARGIPRYLLFDAQGRLVDDDLPFPSTGEALRERIRQNLASH</sequence>
<keyword evidence="4" id="KW-0676">Redox-active center</keyword>
<reference evidence="6 7" key="1">
    <citation type="submission" date="2021-03" db="EMBL/GenBank/DDBJ databases">
        <authorList>
            <person name="Kim M.K."/>
        </authorList>
    </citation>
    <scope>NUCLEOTIDE SEQUENCE [LARGE SCALE GENOMIC DNA]</scope>
    <source>
        <strain evidence="6 7">BT507</strain>
    </source>
</reference>
<protein>
    <submittedName>
        <fullName evidence="6">TlpA family protein disulfide reductase</fullName>
    </submittedName>
</protein>
<dbReference type="InterPro" id="IPR013766">
    <property type="entry name" value="Thioredoxin_domain"/>
</dbReference>
<keyword evidence="7" id="KW-1185">Reference proteome</keyword>
<dbReference type="Proteomes" id="UP000670527">
    <property type="component" value="Unassembled WGS sequence"/>
</dbReference>
<dbReference type="PANTHER" id="PTHR42852:SF6">
    <property type="entry name" value="THIOL:DISULFIDE INTERCHANGE PROTEIN DSBE"/>
    <property type="match status" value="1"/>
</dbReference>
<dbReference type="PANTHER" id="PTHR42852">
    <property type="entry name" value="THIOL:DISULFIDE INTERCHANGE PROTEIN DSBE"/>
    <property type="match status" value="1"/>
</dbReference>
<comment type="subcellular location">
    <subcellularLocation>
        <location evidence="1">Cell envelope</location>
    </subcellularLocation>
</comment>
<dbReference type="CDD" id="cd02966">
    <property type="entry name" value="TlpA_like_family"/>
    <property type="match status" value="1"/>
</dbReference>
<dbReference type="Pfam" id="PF08534">
    <property type="entry name" value="Redoxin"/>
    <property type="match status" value="1"/>
</dbReference>
<dbReference type="EMBL" id="JAGETX010000035">
    <property type="protein sequence ID" value="MBO3273364.1"/>
    <property type="molecule type" value="Genomic_DNA"/>
</dbReference>
<evidence type="ECO:0000256" key="4">
    <source>
        <dbReference type="ARBA" id="ARBA00023284"/>
    </source>
</evidence>
<gene>
    <name evidence="6" type="ORF">J4D97_22130</name>
</gene>
<comment type="caution">
    <text evidence="6">The sequence shown here is derived from an EMBL/GenBank/DDBJ whole genome shotgun (WGS) entry which is preliminary data.</text>
</comment>
<dbReference type="Gene3D" id="3.40.30.10">
    <property type="entry name" value="Glutaredoxin"/>
    <property type="match status" value="1"/>
</dbReference>
<dbReference type="InterPro" id="IPR013740">
    <property type="entry name" value="Redoxin"/>
</dbReference>
<organism evidence="6 7">
    <name type="scientific">Hymenobacter defluvii</name>
    <dbReference type="NCBI Taxonomy" id="2054411"/>
    <lineage>
        <taxon>Bacteria</taxon>
        <taxon>Pseudomonadati</taxon>
        <taxon>Bacteroidota</taxon>
        <taxon>Cytophagia</taxon>
        <taxon>Cytophagales</taxon>
        <taxon>Hymenobacteraceae</taxon>
        <taxon>Hymenobacter</taxon>
    </lineage>
</organism>
<accession>A0ABS3TI78</accession>
<dbReference type="RefSeq" id="WP_208309496.1">
    <property type="nucleotide sequence ID" value="NZ_JAGETX010000035.1"/>
</dbReference>
<evidence type="ECO:0000313" key="7">
    <source>
        <dbReference type="Proteomes" id="UP000670527"/>
    </source>
</evidence>
<keyword evidence="2" id="KW-0201">Cytochrome c-type biogenesis</keyword>
<name>A0ABS3TI78_9BACT</name>
<evidence type="ECO:0000313" key="6">
    <source>
        <dbReference type="EMBL" id="MBO3273364.1"/>
    </source>
</evidence>
<dbReference type="SUPFAM" id="SSF52833">
    <property type="entry name" value="Thioredoxin-like"/>
    <property type="match status" value="1"/>
</dbReference>
<feature type="domain" description="Thioredoxin" evidence="5">
    <location>
        <begin position="357"/>
        <end position="532"/>
    </location>
</feature>